<gene>
    <name evidence="1" type="ORF">BLE401_12685</name>
</gene>
<accession>A0A2N9YGE3</accession>
<sequence length="211" mass="24091">MKTFAIIFMAIALMGALVIDKGLKEALDTRQQQIDKQRLQIAVLTKERDSLLSTHEKVKTQVERVEAMLQPTFNELGQLRAVVSEQKAMLKEQEGSIVQLRKSNVNEVATKRQESSVKQENPVKQESSVKMKPNTIYVETENGKEELESSISIEGSNSYYDLANKIPFIGRLPQGNPYLFQCEKDKIVYFFSNSACPRGYLTKLYRHKIDK</sequence>
<proteinExistence type="predicted"/>
<name>A0A2N9YGE3_9GAMM</name>
<organism evidence="1 2">
    <name type="scientific">Beggiatoa leptomitoformis</name>
    <dbReference type="NCBI Taxonomy" id="288004"/>
    <lineage>
        <taxon>Bacteria</taxon>
        <taxon>Pseudomonadati</taxon>
        <taxon>Pseudomonadota</taxon>
        <taxon>Gammaproteobacteria</taxon>
        <taxon>Thiotrichales</taxon>
        <taxon>Thiotrichaceae</taxon>
        <taxon>Beggiatoa</taxon>
    </lineage>
</organism>
<protein>
    <submittedName>
        <fullName evidence="1">Uncharacterized protein</fullName>
    </submittedName>
</protein>
<dbReference type="EMBL" id="CP018889">
    <property type="protein sequence ID" value="AUI69459.2"/>
    <property type="molecule type" value="Genomic_DNA"/>
</dbReference>
<keyword evidence="2" id="KW-1185">Reference proteome</keyword>
<evidence type="ECO:0000313" key="1">
    <source>
        <dbReference type="EMBL" id="AUI69459.2"/>
    </source>
</evidence>
<evidence type="ECO:0000313" key="2">
    <source>
        <dbReference type="Proteomes" id="UP000234271"/>
    </source>
</evidence>
<dbReference type="Proteomes" id="UP000234271">
    <property type="component" value="Chromosome"/>
</dbReference>
<dbReference type="RefSeq" id="WP_145917101.1">
    <property type="nucleotide sequence ID" value="NZ_CP012373.2"/>
</dbReference>
<reference evidence="2" key="1">
    <citation type="submission" date="2016-12" db="EMBL/GenBank/DDBJ databases">
        <title>Complete Genome Sequence of Beggiatoa leptomitiformis D-401.</title>
        <authorList>
            <person name="Fomenkov A."/>
            <person name="Vincze T."/>
            <person name="Grabovich M."/>
            <person name="Anton B.P."/>
            <person name="Dubinina G."/>
            <person name="Orlova M."/>
            <person name="Belousova E."/>
            <person name="Roberts R.J."/>
        </authorList>
    </citation>
    <scope>NUCLEOTIDE SEQUENCE [LARGE SCALE GENOMIC DNA]</scope>
    <source>
        <strain evidence="2">D-401</strain>
    </source>
</reference>
<dbReference type="AlphaFoldDB" id="A0A2N9YGE3"/>